<dbReference type="PANTHER" id="PTHR45631:SF188">
    <property type="entry name" value="PROTEIN KINASE DOMAIN-CONTAINING PROTEIN"/>
    <property type="match status" value="1"/>
</dbReference>
<dbReference type="GO" id="GO:0004674">
    <property type="term" value="F:protein serine/threonine kinase activity"/>
    <property type="evidence" value="ECO:0007669"/>
    <property type="project" value="UniProtKB-KW"/>
</dbReference>
<dbReference type="SUPFAM" id="SSF52058">
    <property type="entry name" value="L domain-like"/>
    <property type="match status" value="1"/>
</dbReference>
<keyword evidence="3" id="KW-0597">Phosphoprotein</keyword>
<dbReference type="PROSITE" id="PS00108">
    <property type="entry name" value="PROTEIN_KINASE_ST"/>
    <property type="match status" value="1"/>
</dbReference>
<evidence type="ECO:0000256" key="3">
    <source>
        <dbReference type="ARBA" id="ARBA00022553"/>
    </source>
</evidence>
<dbReference type="FunFam" id="3.80.10.10:FF:000129">
    <property type="entry name" value="Leucine-rich repeat receptor-like kinase"/>
    <property type="match status" value="1"/>
</dbReference>
<evidence type="ECO:0000256" key="7">
    <source>
        <dbReference type="ARBA" id="ARBA00022729"/>
    </source>
</evidence>
<feature type="binding site" evidence="15">
    <location>
        <position position="609"/>
    </location>
    <ligand>
        <name>ATP</name>
        <dbReference type="ChEBI" id="CHEBI:30616"/>
    </ligand>
</feature>
<dbReference type="Gene3D" id="1.10.510.10">
    <property type="entry name" value="Transferase(Phosphotransferase) domain 1"/>
    <property type="match status" value="1"/>
</dbReference>
<evidence type="ECO:0000313" key="21">
    <source>
        <dbReference type="RefSeq" id="XP_018488275.2"/>
    </source>
</evidence>
<dbReference type="Pfam" id="PF12819">
    <property type="entry name" value="Malectin_like"/>
    <property type="match status" value="1"/>
</dbReference>
<name>A0A6J0NV27_RAPSA</name>
<keyword evidence="4" id="KW-0433">Leucine-rich repeat</keyword>
<reference evidence="21" key="2">
    <citation type="submission" date="2025-08" db="UniProtKB">
        <authorList>
            <consortium name="RefSeq"/>
        </authorList>
    </citation>
    <scope>IDENTIFICATION</scope>
    <source>
        <tissue evidence="21">Leaf</tissue>
    </source>
</reference>
<evidence type="ECO:0000313" key="20">
    <source>
        <dbReference type="Proteomes" id="UP000504610"/>
    </source>
</evidence>
<sequence length="885" mass="98800">MKFLDWFLLFLIIAFIITRSVKAQNQAGFISLDCGLVPKNTTYVEKTTNITYKSDADYIDSGLVGKINDSYKTQFQQQLWSLRSFPDGQRNCYNLNVTANSKYLIRGSFVYGNYDGLNQLPSFDVHIGPNKWSSVTIVGVANFSMTEIIHVVTQERLQVCLVKTGPTTPFISSLELRPLNNKSYVTQTGSLKRFARVYFSTSSRVIRYDEDKNDQAWSPFLNSDTATISTDLNVDTSNSFYEVPQAVIKTAGVPVNASEPWSIWWKLDVATELSYIYLHFAEVQTLKANDIREFNITYNDGSLWYPFLRPEKLKISSFANPRAMSSSDGKFNFTFTMTGNSTLPPLLNALEIYTVVDLLQLETDKDEVSAMMNIKNTYGLRKKISWQGDPCVPQLYRWEGLNCSYPDSEPSRIISLNLNGSELTGTITSDISKLTQLIELDLSKNDLSGEIPAFFADMKLLKLINLSGNPKLNLTVPTTLQERINSKSLTLILDGTIKPAIKEKSSKAPVVAIAASVAGVFALVVILAIFFVVRKKKPETNAAPGPPSVTPGIAKSETRSSNPSIISKDRRITYSEVLKMTNNFQRVLGKGGFGTVYHGNLDDAEVAVKMLSHSSAQGYKEFKAEVELLLRVHHRHLVGLVGYCDDGDNLALIYEYMANGDLRENMSGKRGGNVLTWENRMQIAVEAAQGLEYLHNGCRPPMVHRDVKTTNILLTERYGAKLADFGLSRSFPIDGECHVSTVVAGTPGYLDPEYYRTNWLSEKSDVYSFGVVLLEIVTNQPVIDKTRERPHINEWVGFMLTKGDIRSIIDPKLMGDYSTNGAWKIVELAMACVNPSSNQRPTMAHVVMELNECVALEIARRQGSQEMYTNNSVDYSLSAFAPGAR</sequence>
<dbReference type="PROSITE" id="PS00107">
    <property type="entry name" value="PROTEIN_KINASE_ATP"/>
    <property type="match status" value="1"/>
</dbReference>
<dbReference type="InterPro" id="IPR024788">
    <property type="entry name" value="Malectin-like_Carb-bd_dom"/>
</dbReference>
<keyword evidence="5" id="KW-0808">Transferase</keyword>
<dbReference type="Gene3D" id="3.30.200.20">
    <property type="entry name" value="Phosphorylase Kinase, domain 1"/>
    <property type="match status" value="1"/>
</dbReference>
<keyword evidence="11 15" id="KW-0067">ATP-binding</keyword>
<dbReference type="InterPro" id="IPR017441">
    <property type="entry name" value="Protein_kinase_ATP_BS"/>
</dbReference>
<reference evidence="20" key="1">
    <citation type="journal article" date="2019" name="Database">
        <title>The radish genome database (RadishGD): an integrated information resource for radish genomics.</title>
        <authorList>
            <person name="Yu H.J."/>
            <person name="Baek S."/>
            <person name="Lee Y.J."/>
            <person name="Cho A."/>
            <person name="Mun J.H."/>
        </authorList>
    </citation>
    <scope>NUCLEOTIDE SEQUENCE [LARGE SCALE GENOMIC DNA]</scope>
    <source>
        <strain evidence="20">cv. WK10039</strain>
    </source>
</reference>
<dbReference type="PANTHER" id="PTHR45631">
    <property type="entry name" value="OS07G0107800 PROTEIN-RELATED"/>
    <property type="match status" value="1"/>
</dbReference>
<evidence type="ECO:0000256" key="2">
    <source>
        <dbReference type="ARBA" id="ARBA00022527"/>
    </source>
</evidence>
<evidence type="ECO:0000256" key="12">
    <source>
        <dbReference type="ARBA" id="ARBA00022989"/>
    </source>
</evidence>
<gene>
    <name evidence="21" type="primary">LOC108858921</name>
</gene>
<evidence type="ECO:0000256" key="14">
    <source>
        <dbReference type="ARBA" id="ARBA00023170"/>
    </source>
</evidence>
<evidence type="ECO:0000256" key="9">
    <source>
        <dbReference type="ARBA" id="ARBA00022741"/>
    </source>
</evidence>
<dbReference type="KEGG" id="rsz:108858921"/>
<feature type="signal peptide" evidence="18">
    <location>
        <begin position="1"/>
        <end position="23"/>
    </location>
</feature>
<dbReference type="GO" id="GO:0016020">
    <property type="term" value="C:membrane"/>
    <property type="evidence" value="ECO:0007669"/>
    <property type="project" value="UniProtKB-SubCell"/>
</dbReference>
<evidence type="ECO:0000256" key="6">
    <source>
        <dbReference type="ARBA" id="ARBA00022692"/>
    </source>
</evidence>
<dbReference type="AlphaFoldDB" id="A0A6J0NV27"/>
<feature type="chain" id="PRO_5040760018" evidence="18">
    <location>
        <begin position="24"/>
        <end position="885"/>
    </location>
</feature>
<dbReference type="OrthoDB" id="2017114at2759"/>
<keyword evidence="20" id="KW-1185">Reference proteome</keyword>
<evidence type="ECO:0000256" key="4">
    <source>
        <dbReference type="ARBA" id="ARBA00022614"/>
    </source>
</evidence>
<dbReference type="FunFam" id="1.10.510.10:FF:000146">
    <property type="entry name" value="LRR receptor-like serine/threonine-protein kinase IOS1"/>
    <property type="match status" value="1"/>
</dbReference>
<keyword evidence="6 17" id="KW-0812">Transmembrane</keyword>
<dbReference type="GO" id="GO:0005524">
    <property type="term" value="F:ATP binding"/>
    <property type="evidence" value="ECO:0007669"/>
    <property type="project" value="UniProtKB-UniRule"/>
</dbReference>
<evidence type="ECO:0000256" key="1">
    <source>
        <dbReference type="ARBA" id="ARBA00004167"/>
    </source>
</evidence>
<evidence type="ECO:0000256" key="17">
    <source>
        <dbReference type="SAM" id="Phobius"/>
    </source>
</evidence>
<organism evidence="20 21">
    <name type="scientific">Raphanus sativus</name>
    <name type="common">Radish</name>
    <name type="synonym">Raphanus raphanistrum var. sativus</name>
    <dbReference type="NCBI Taxonomy" id="3726"/>
    <lineage>
        <taxon>Eukaryota</taxon>
        <taxon>Viridiplantae</taxon>
        <taxon>Streptophyta</taxon>
        <taxon>Embryophyta</taxon>
        <taxon>Tracheophyta</taxon>
        <taxon>Spermatophyta</taxon>
        <taxon>Magnoliopsida</taxon>
        <taxon>eudicotyledons</taxon>
        <taxon>Gunneridae</taxon>
        <taxon>Pentapetalae</taxon>
        <taxon>rosids</taxon>
        <taxon>malvids</taxon>
        <taxon>Brassicales</taxon>
        <taxon>Brassicaceae</taxon>
        <taxon>Brassiceae</taxon>
        <taxon>Raphanus</taxon>
    </lineage>
</organism>
<dbReference type="CDD" id="cd14066">
    <property type="entry name" value="STKc_IRAK"/>
    <property type="match status" value="1"/>
</dbReference>
<dbReference type="SMART" id="SM00220">
    <property type="entry name" value="S_TKc"/>
    <property type="match status" value="1"/>
</dbReference>
<comment type="subcellular location">
    <subcellularLocation>
        <location evidence="1">Membrane</location>
        <topology evidence="1">Single-pass membrane protein</topology>
    </subcellularLocation>
</comment>
<dbReference type="SUPFAM" id="SSF56112">
    <property type="entry name" value="Protein kinase-like (PK-like)"/>
    <property type="match status" value="1"/>
</dbReference>
<keyword evidence="13 17" id="KW-0472">Membrane</keyword>
<evidence type="ECO:0000256" key="8">
    <source>
        <dbReference type="ARBA" id="ARBA00022737"/>
    </source>
</evidence>
<dbReference type="Proteomes" id="UP000504610">
    <property type="component" value="Chromosome 1"/>
</dbReference>
<dbReference type="InterPro" id="IPR001245">
    <property type="entry name" value="Ser-Thr/Tyr_kinase_cat_dom"/>
</dbReference>
<dbReference type="PROSITE" id="PS50011">
    <property type="entry name" value="PROTEIN_KINASE_DOM"/>
    <property type="match status" value="1"/>
</dbReference>
<dbReference type="FunFam" id="3.30.200.20:FF:000394">
    <property type="entry name" value="Leucine-rich repeat receptor-like protein kinase"/>
    <property type="match status" value="1"/>
</dbReference>
<keyword evidence="7 18" id="KW-0732">Signal</keyword>
<dbReference type="InterPro" id="IPR011009">
    <property type="entry name" value="Kinase-like_dom_sf"/>
</dbReference>
<evidence type="ECO:0000256" key="18">
    <source>
        <dbReference type="SAM" id="SignalP"/>
    </source>
</evidence>
<dbReference type="InterPro" id="IPR008271">
    <property type="entry name" value="Ser/Thr_kinase_AS"/>
</dbReference>
<keyword evidence="10" id="KW-0418">Kinase</keyword>
<accession>A0A6J0NV27</accession>
<feature type="region of interest" description="Disordered" evidence="16">
    <location>
        <begin position="540"/>
        <end position="565"/>
    </location>
</feature>
<dbReference type="InterPro" id="IPR000719">
    <property type="entry name" value="Prot_kinase_dom"/>
</dbReference>
<keyword evidence="2" id="KW-0723">Serine/threonine-protein kinase</keyword>
<evidence type="ECO:0000256" key="10">
    <source>
        <dbReference type="ARBA" id="ARBA00022777"/>
    </source>
</evidence>
<dbReference type="GeneID" id="108858921"/>
<evidence type="ECO:0000256" key="11">
    <source>
        <dbReference type="ARBA" id="ARBA00022840"/>
    </source>
</evidence>
<evidence type="ECO:0000256" key="13">
    <source>
        <dbReference type="ARBA" id="ARBA00023136"/>
    </source>
</evidence>
<protein>
    <submittedName>
        <fullName evidence="21">Probable LRR receptor-like serine/threonine-protein kinase At1g51860</fullName>
    </submittedName>
</protein>
<dbReference type="RefSeq" id="XP_018488275.2">
    <property type="nucleotide sequence ID" value="XM_018632773.2"/>
</dbReference>
<dbReference type="Pfam" id="PF07714">
    <property type="entry name" value="PK_Tyr_Ser-Thr"/>
    <property type="match status" value="1"/>
</dbReference>
<proteinExistence type="predicted"/>
<dbReference type="Gene3D" id="3.80.10.10">
    <property type="entry name" value="Ribonuclease Inhibitor"/>
    <property type="match status" value="1"/>
</dbReference>
<keyword evidence="12 17" id="KW-1133">Transmembrane helix</keyword>
<keyword evidence="14" id="KW-0675">Receptor</keyword>
<feature type="domain" description="Protein kinase" evidence="19">
    <location>
        <begin position="582"/>
        <end position="854"/>
    </location>
</feature>
<keyword evidence="9 15" id="KW-0547">Nucleotide-binding</keyword>
<feature type="transmembrane region" description="Helical" evidence="17">
    <location>
        <begin position="510"/>
        <end position="533"/>
    </location>
</feature>
<dbReference type="InterPro" id="IPR032675">
    <property type="entry name" value="LRR_dom_sf"/>
</dbReference>
<evidence type="ECO:0000256" key="16">
    <source>
        <dbReference type="SAM" id="MobiDB-lite"/>
    </source>
</evidence>
<keyword evidence="8" id="KW-0677">Repeat</keyword>
<evidence type="ECO:0000256" key="5">
    <source>
        <dbReference type="ARBA" id="ARBA00022679"/>
    </source>
</evidence>
<evidence type="ECO:0000256" key="15">
    <source>
        <dbReference type="PROSITE-ProRule" id="PRU10141"/>
    </source>
</evidence>
<evidence type="ECO:0000259" key="19">
    <source>
        <dbReference type="PROSITE" id="PS50011"/>
    </source>
</evidence>